<accession>A0AAX0VD59</accession>
<dbReference type="AlphaFoldDB" id="A0AAX0VD59"/>
<comment type="caution">
    <text evidence="1">The sequence shown here is derived from an EMBL/GenBank/DDBJ whole genome shotgun (WGS) entry which is preliminary data.</text>
</comment>
<dbReference type="RefSeq" id="WP_011375336.1">
    <property type="nucleotide sequence ID" value="NZ_CABMJT010000001.1"/>
</dbReference>
<dbReference type="Gene3D" id="3.20.20.150">
    <property type="entry name" value="Divalent-metal-dependent TIM barrel enzymes"/>
    <property type="match status" value="1"/>
</dbReference>
<dbReference type="InterPro" id="IPR036237">
    <property type="entry name" value="Xyl_isomerase-like_sf"/>
</dbReference>
<name>A0AAX0VD59_LATSK</name>
<reference evidence="1 2" key="1">
    <citation type="submission" date="2016-09" db="EMBL/GenBank/DDBJ databases">
        <authorList>
            <person name="Inglin R.C."/>
        </authorList>
    </citation>
    <scope>NUCLEOTIDE SEQUENCE [LARGE SCALE GENOMIC DNA]</scope>
    <source>
        <strain evidence="1 2">RI-517</strain>
    </source>
</reference>
<dbReference type="SUPFAM" id="SSF51658">
    <property type="entry name" value="Xylose isomerase-like"/>
    <property type="match status" value="1"/>
</dbReference>
<dbReference type="EMBL" id="MKGH01000002">
    <property type="protein sequence ID" value="PKX79938.1"/>
    <property type="molecule type" value="Genomic_DNA"/>
</dbReference>
<evidence type="ECO:0000313" key="2">
    <source>
        <dbReference type="Proteomes" id="UP000234349"/>
    </source>
</evidence>
<organism evidence="1 2">
    <name type="scientific">Latilactobacillus sakei</name>
    <name type="common">Lactobacillus sakei</name>
    <dbReference type="NCBI Taxonomy" id="1599"/>
    <lineage>
        <taxon>Bacteria</taxon>
        <taxon>Bacillati</taxon>
        <taxon>Bacillota</taxon>
        <taxon>Bacilli</taxon>
        <taxon>Lactobacillales</taxon>
        <taxon>Lactobacillaceae</taxon>
        <taxon>Latilactobacillus</taxon>
    </lineage>
</organism>
<sequence length="243" mass="27793">MTKILINTIVFQKEIHSGQSQYALLNQLTAKIAGFEVRGELFKPETKHDELVQLQQLAEQRHWEFRYSIPECLFIKSEINPNLESHFKLAQQFGITALKISLGELEHITAQQVSLLNQLITTYQVQLNIENEPNQNGILKHMAMICLELTNYNSLTGYTFDSGNWYWINEAPLTAWHQLAPYTTVLHLKNIQAQETVLLDNGLTPWRQLCESLSPNIPIILEYPMSNSELESELTLVASALEA</sequence>
<dbReference type="Proteomes" id="UP000234349">
    <property type="component" value="Unassembled WGS sequence"/>
</dbReference>
<gene>
    <name evidence="1" type="ORF">CUR37_00825</name>
</gene>
<proteinExistence type="predicted"/>
<protein>
    <recommendedName>
        <fullName evidence="3">Sugar phosphate isomerase/epimerase</fullName>
    </recommendedName>
</protein>
<evidence type="ECO:0000313" key="1">
    <source>
        <dbReference type="EMBL" id="PKX79938.1"/>
    </source>
</evidence>
<evidence type="ECO:0008006" key="3">
    <source>
        <dbReference type="Google" id="ProtNLM"/>
    </source>
</evidence>